<gene>
    <name evidence="1" type="ORF">MSG28_006122</name>
</gene>
<name>A0ACC0JDN5_CHOFU</name>
<keyword evidence="2" id="KW-1185">Reference proteome</keyword>
<organism evidence="1 2">
    <name type="scientific">Choristoneura fumiferana</name>
    <name type="common">Spruce budworm moth</name>
    <name type="synonym">Archips fumiferana</name>
    <dbReference type="NCBI Taxonomy" id="7141"/>
    <lineage>
        <taxon>Eukaryota</taxon>
        <taxon>Metazoa</taxon>
        <taxon>Ecdysozoa</taxon>
        <taxon>Arthropoda</taxon>
        <taxon>Hexapoda</taxon>
        <taxon>Insecta</taxon>
        <taxon>Pterygota</taxon>
        <taxon>Neoptera</taxon>
        <taxon>Endopterygota</taxon>
        <taxon>Lepidoptera</taxon>
        <taxon>Glossata</taxon>
        <taxon>Ditrysia</taxon>
        <taxon>Tortricoidea</taxon>
        <taxon>Tortricidae</taxon>
        <taxon>Tortricinae</taxon>
        <taxon>Choristoneura</taxon>
    </lineage>
</organism>
<evidence type="ECO:0000313" key="2">
    <source>
        <dbReference type="Proteomes" id="UP001064048"/>
    </source>
</evidence>
<dbReference type="EMBL" id="CM046110">
    <property type="protein sequence ID" value="KAI8422227.1"/>
    <property type="molecule type" value="Genomic_DNA"/>
</dbReference>
<accession>A0ACC0JDN5</accession>
<sequence>MPVDSLKCVNCITMEYNIDEGYKPSEFDKFDDYDFAEDAFDFECQLADARDVKFNQTLTEPLVIGSHILCTGTPTEDLPWFALNIGTGDPISRTAEVAVHFNVRVPQCYVVRNTRHHEKWGPEETTAFKSFPFKMGRPFTIEVLVDETETMWAVDGEHYCNFTHRNPSPLVATWVQVTGVRDATLNIQKTELYPMLAPPPVEVPIRDSLDALAMDSEPSWRPNITALLTKGIPPGHQLVIHGRLRPLLHSFTINIQDAAREWPVPNVIVHVNVRAHDESHRERQLVVLNSRLGGWGEERRQRTATLVPGTQVVEPCARSAQIATTILLANRVVKQQCLHCCVLAWRSTFRIVHGPGEWAVFANDVLIGELEHRAAPALARALRLRGDLFPERIYVCPSSQSPTVEDCKGVSEC</sequence>
<reference evidence="1 2" key="1">
    <citation type="journal article" date="2022" name="Genome Biol. Evol.">
        <title>The Spruce Budworm Genome: Reconstructing the Evolutionary History of Antifreeze Proteins.</title>
        <authorList>
            <person name="Beliveau C."/>
            <person name="Gagne P."/>
            <person name="Picq S."/>
            <person name="Vernygora O."/>
            <person name="Keeling C.I."/>
            <person name="Pinkney K."/>
            <person name="Doucet D."/>
            <person name="Wen F."/>
            <person name="Johnston J.S."/>
            <person name="Maaroufi H."/>
            <person name="Boyle B."/>
            <person name="Laroche J."/>
            <person name="Dewar K."/>
            <person name="Juretic N."/>
            <person name="Blackburn G."/>
            <person name="Nisole A."/>
            <person name="Brunet B."/>
            <person name="Brandao M."/>
            <person name="Lumley L."/>
            <person name="Duan J."/>
            <person name="Quan G."/>
            <person name="Lucarotti C.J."/>
            <person name="Roe A.D."/>
            <person name="Sperling F.A.H."/>
            <person name="Levesque R.C."/>
            <person name="Cusson M."/>
        </authorList>
    </citation>
    <scope>NUCLEOTIDE SEQUENCE [LARGE SCALE GENOMIC DNA]</scope>
    <source>
        <strain evidence="1">Glfc:IPQL:Cfum</strain>
    </source>
</reference>
<dbReference type="Proteomes" id="UP001064048">
    <property type="component" value="Chromosome 10"/>
</dbReference>
<proteinExistence type="predicted"/>
<comment type="caution">
    <text evidence="1">The sequence shown here is derived from an EMBL/GenBank/DDBJ whole genome shotgun (WGS) entry which is preliminary data.</text>
</comment>
<evidence type="ECO:0000313" key="1">
    <source>
        <dbReference type="EMBL" id="KAI8422227.1"/>
    </source>
</evidence>
<protein>
    <submittedName>
        <fullName evidence="1">Uncharacterized protein</fullName>
    </submittedName>
</protein>